<dbReference type="AlphaFoldDB" id="F8F277"/>
<evidence type="ECO:0000259" key="2">
    <source>
        <dbReference type="Pfam" id="PF00850"/>
    </source>
</evidence>
<dbReference type="Pfam" id="PF00850">
    <property type="entry name" value="Hist_deacetyl"/>
    <property type="match status" value="1"/>
</dbReference>
<sequence>MILLYDPALDMRFPDYGIQIPIRDRRALAVLEYLKKKIIPPMRPVHSLASAADMLSIPEGDRHISREDIARAHDANFVAALFGEGLEKELIKTYELMDEQGRFRRYSPGDAVRPLSELFTTIRAQVWGTYLACRLALAHRSKPSGVSSEPLSTNNSNPGFCYYLGGGMHHARYDSGAGFCLLNDIIIAARRLKAEGLISSIWIIDLDAHKGDGTAELASGDPCILTLSIHMALGWPLDPETLAHAVPSRAPLVASDVDIPVSKEDQASYVSRLASGLLQLEMLSGGKKPDLAIVVDGADPYEKDELPSSVDLQLPLDTCVKRDMTVFSFLRDRAIPSTWLLAGGYGDYAWEPPAHFLTKVLTP</sequence>
<dbReference type="PRINTS" id="PR01270">
    <property type="entry name" value="HDASUPER"/>
</dbReference>
<dbReference type="Gene3D" id="3.40.800.20">
    <property type="entry name" value="Histone deacetylase domain"/>
    <property type="match status" value="1"/>
</dbReference>
<dbReference type="InterPro" id="IPR037138">
    <property type="entry name" value="His_deacetylse_dom_sf"/>
</dbReference>
<dbReference type="HOGENOM" id="CLU_007727_1_0_12"/>
<evidence type="ECO:0000256" key="1">
    <source>
        <dbReference type="ARBA" id="ARBA00005947"/>
    </source>
</evidence>
<dbReference type="PANTHER" id="PTHR10625">
    <property type="entry name" value="HISTONE DEACETYLASE HDAC1-RELATED"/>
    <property type="match status" value="1"/>
</dbReference>
<reference evidence="4" key="1">
    <citation type="journal article" date="2013" name="Stand. Genomic Sci.">
        <title>Genome sequence of the thermophilic fresh-water bacterium Spirochaeta caldaria type strain (H1(T)), reclassification of Spirochaeta caldaria, Spirochaeta stenostrepta, and Spirochaeta zuelzerae in the genus Treponema as Treponema caldaria comb. nov., Treponema stenostrepta comb. nov., and Treponema zuelzerae comb. nov., and emendation of the genus Treponema.</title>
        <authorList>
            <person name="Abt B."/>
            <person name="Goker M."/>
            <person name="Scheuner C."/>
            <person name="Han C."/>
            <person name="Lu M."/>
            <person name="Misra M."/>
            <person name="Lapidus A."/>
            <person name="Nolan M."/>
            <person name="Lucas S."/>
            <person name="Hammon N."/>
            <person name="Deshpande S."/>
            <person name="Cheng J.F."/>
            <person name="Tapia R."/>
            <person name="Goodwin L.A."/>
            <person name="Pitluck S."/>
            <person name="Liolios K."/>
            <person name="Pagani I."/>
            <person name="Ivanova N."/>
            <person name="Mavromatis K."/>
            <person name="Mikhailova N."/>
            <person name="Huntemann M."/>
            <person name="Pati A."/>
            <person name="Chen A."/>
            <person name="Palaniappan K."/>
            <person name="Land M."/>
            <person name="Hauser L."/>
            <person name="Jeffries C.D."/>
            <person name="Rohde M."/>
            <person name="Spring S."/>
            <person name="Gronow S."/>
            <person name="Detter J.C."/>
            <person name="Bristow J."/>
            <person name="Eisen J.A."/>
            <person name="Markowitz V."/>
            <person name="Hugenholtz P."/>
            <person name="Kyrpides N.C."/>
            <person name="Woyke T."/>
            <person name="Klenk H.P."/>
        </authorList>
    </citation>
    <scope>NUCLEOTIDE SEQUENCE</scope>
    <source>
        <strain evidence="4">ATCC 51460 / DSM 7334 / H1</strain>
    </source>
</reference>
<dbReference type="InterPro" id="IPR023801">
    <property type="entry name" value="His_deacetylse_dom"/>
</dbReference>
<evidence type="ECO:0000313" key="3">
    <source>
        <dbReference type="EMBL" id="AEJ20349.1"/>
    </source>
</evidence>
<name>F8F277_GRAC1</name>
<dbReference type="InterPro" id="IPR023696">
    <property type="entry name" value="Ureohydrolase_dom_sf"/>
</dbReference>
<dbReference type="GO" id="GO:0040029">
    <property type="term" value="P:epigenetic regulation of gene expression"/>
    <property type="evidence" value="ECO:0007669"/>
    <property type="project" value="TreeGrafter"/>
</dbReference>
<accession>F8F277</accession>
<dbReference type="eggNOG" id="COG0123">
    <property type="taxonomic scope" value="Bacteria"/>
</dbReference>
<dbReference type="SUPFAM" id="SSF52768">
    <property type="entry name" value="Arginase/deacetylase"/>
    <property type="match status" value="1"/>
</dbReference>
<dbReference type="EMBL" id="CP002868">
    <property type="protein sequence ID" value="AEJ20349.1"/>
    <property type="molecule type" value="Genomic_DNA"/>
</dbReference>
<dbReference type="PANTHER" id="PTHR10625:SF19">
    <property type="entry name" value="HISTONE DEACETYLASE 12"/>
    <property type="match status" value="1"/>
</dbReference>
<dbReference type="STRING" id="744872.Spica_2234"/>
<evidence type="ECO:0000313" key="4">
    <source>
        <dbReference type="Proteomes" id="UP000000503"/>
    </source>
</evidence>
<dbReference type="InterPro" id="IPR000286">
    <property type="entry name" value="HDACs"/>
</dbReference>
<dbReference type="Proteomes" id="UP000000503">
    <property type="component" value="Chromosome"/>
</dbReference>
<feature type="domain" description="Histone deacetylase" evidence="2">
    <location>
        <begin position="54"/>
        <end position="350"/>
    </location>
</feature>
<proteinExistence type="inferred from homology"/>
<protein>
    <submittedName>
        <fullName evidence="3">Histone deacetylase superfamily</fullName>
    </submittedName>
</protein>
<organism evidence="3 4">
    <name type="scientific">Gracilinema caldarium (strain ATCC 51460 / DSM 7334 / H1)</name>
    <name type="common">Treponema caldarium</name>
    <dbReference type="NCBI Taxonomy" id="744872"/>
    <lineage>
        <taxon>Bacteria</taxon>
        <taxon>Pseudomonadati</taxon>
        <taxon>Spirochaetota</taxon>
        <taxon>Spirochaetia</taxon>
        <taxon>Spirochaetales</taxon>
        <taxon>Breznakiellaceae</taxon>
        <taxon>Gracilinema</taxon>
    </lineage>
</organism>
<dbReference type="KEGG" id="scd:Spica_2234"/>
<comment type="similarity">
    <text evidence="1">Belongs to the histone deacetylase family.</text>
</comment>
<gene>
    <name evidence="3" type="ordered locus">Spica_2234</name>
</gene>
<keyword evidence="4" id="KW-1185">Reference proteome</keyword>
<dbReference type="GO" id="GO:0004407">
    <property type="term" value="F:histone deacetylase activity"/>
    <property type="evidence" value="ECO:0007669"/>
    <property type="project" value="TreeGrafter"/>
</dbReference>